<dbReference type="CDD" id="cd18683">
    <property type="entry name" value="PIN_VapC-like"/>
    <property type="match status" value="1"/>
</dbReference>
<name>A0A5K7ZD75_9BACT</name>
<dbReference type="OrthoDB" id="32974at2"/>
<dbReference type="SUPFAM" id="SSF88723">
    <property type="entry name" value="PIN domain-like"/>
    <property type="match status" value="1"/>
</dbReference>
<evidence type="ECO:0000313" key="2">
    <source>
        <dbReference type="EMBL" id="BBO76404.1"/>
    </source>
</evidence>
<dbReference type="Proteomes" id="UP000427769">
    <property type="component" value="Chromosome"/>
</dbReference>
<sequence length="132" mass="15214">MKGVDTNILVRFLVRDDEHQATVVYKIFKKAETEKEVLFVPLLAVLELIWVLESAYAITRNEILDSISDLMSMPIFKFEQLPALQHFILSAKKDKYDLPDLLIAQCAKANGCEKTLTFDRKASRFILFEFAK</sequence>
<keyword evidence="3" id="KW-1185">Reference proteome</keyword>
<dbReference type="Gene3D" id="3.40.50.1010">
    <property type="entry name" value="5'-nuclease"/>
    <property type="match status" value="1"/>
</dbReference>
<dbReference type="Pfam" id="PF01850">
    <property type="entry name" value="PIN"/>
    <property type="match status" value="1"/>
</dbReference>
<evidence type="ECO:0000313" key="3">
    <source>
        <dbReference type="Proteomes" id="UP000427769"/>
    </source>
</evidence>
<gene>
    <name evidence="2" type="ORF">DSCW_38210</name>
</gene>
<dbReference type="PANTHER" id="PTHR39664">
    <property type="match status" value="1"/>
</dbReference>
<dbReference type="EMBL" id="AP021875">
    <property type="protein sequence ID" value="BBO76404.1"/>
    <property type="molecule type" value="Genomic_DNA"/>
</dbReference>
<protein>
    <submittedName>
        <fullName evidence="2">PIN domain-containing protein</fullName>
    </submittedName>
</protein>
<dbReference type="InterPro" id="IPR029060">
    <property type="entry name" value="PIN-like_dom_sf"/>
</dbReference>
<reference evidence="2 3" key="1">
    <citation type="submission" date="2019-11" db="EMBL/GenBank/DDBJ databases">
        <title>Comparative genomics of hydrocarbon-degrading Desulfosarcina strains.</title>
        <authorList>
            <person name="Watanabe M."/>
            <person name="Kojima H."/>
            <person name="Fukui M."/>
        </authorList>
    </citation>
    <scope>NUCLEOTIDE SEQUENCE [LARGE SCALE GENOMIC DNA]</scope>
    <source>
        <strain evidence="2 3">PP31</strain>
    </source>
</reference>
<dbReference type="PANTHER" id="PTHR39664:SF2">
    <property type="entry name" value="NUCLEIC ACID-BINDING PROTEIN, CONTAINING PIN DOMAIN-RELATED"/>
    <property type="match status" value="1"/>
</dbReference>
<organism evidence="2 3">
    <name type="scientific">Desulfosarcina widdelii</name>
    <dbReference type="NCBI Taxonomy" id="947919"/>
    <lineage>
        <taxon>Bacteria</taxon>
        <taxon>Pseudomonadati</taxon>
        <taxon>Thermodesulfobacteriota</taxon>
        <taxon>Desulfobacteria</taxon>
        <taxon>Desulfobacterales</taxon>
        <taxon>Desulfosarcinaceae</taxon>
        <taxon>Desulfosarcina</taxon>
    </lineage>
</organism>
<dbReference type="RefSeq" id="WP_155305232.1">
    <property type="nucleotide sequence ID" value="NZ_AP021875.1"/>
</dbReference>
<dbReference type="InterPro" id="IPR002716">
    <property type="entry name" value="PIN_dom"/>
</dbReference>
<evidence type="ECO:0000259" key="1">
    <source>
        <dbReference type="Pfam" id="PF01850"/>
    </source>
</evidence>
<dbReference type="KEGG" id="dwd:DSCW_38210"/>
<dbReference type="AlphaFoldDB" id="A0A5K7ZD75"/>
<feature type="domain" description="PIN" evidence="1">
    <location>
        <begin position="4"/>
        <end position="124"/>
    </location>
</feature>
<accession>A0A5K7ZD75</accession>
<proteinExistence type="predicted"/>